<comment type="caution">
    <text evidence="2">The sequence shown here is derived from an EMBL/GenBank/DDBJ whole genome shotgun (WGS) entry which is preliminary data.</text>
</comment>
<dbReference type="SUPFAM" id="SSF54919">
    <property type="entry name" value="Nucleoside diphosphate kinase, NDK"/>
    <property type="match status" value="1"/>
</dbReference>
<dbReference type="OrthoDB" id="2162449at2759"/>
<feature type="region of interest" description="Disordered" evidence="1">
    <location>
        <begin position="174"/>
        <end position="210"/>
    </location>
</feature>
<name>A0A9P5X5R6_9AGAR</name>
<dbReference type="InterPro" id="IPR036850">
    <property type="entry name" value="NDK-like_dom_sf"/>
</dbReference>
<evidence type="ECO:0000313" key="2">
    <source>
        <dbReference type="EMBL" id="KAF9443877.1"/>
    </source>
</evidence>
<reference evidence="2" key="1">
    <citation type="submission" date="2020-11" db="EMBL/GenBank/DDBJ databases">
        <authorList>
            <consortium name="DOE Joint Genome Institute"/>
            <person name="Ahrendt S."/>
            <person name="Riley R."/>
            <person name="Andreopoulos W."/>
            <person name="Labutti K."/>
            <person name="Pangilinan J."/>
            <person name="Ruiz-Duenas F.J."/>
            <person name="Barrasa J.M."/>
            <person name="Sanchez-Garcia M."/>
            <person name="Camarero S."/>
            <person name="Miyauchi S."/>
            <person name="Serrano A."/>
            <person name="Linde D."/>
            <person name="Babiker R."/>
            <person name="Drula E."/>
            <person name="Ayuso-Fernandez I."/>
            <person name="Pacheco R."/>
            <person name="Padilla G."/>
            <person name="Ferreira P."/>
            <person name="Barriuso J."/>
            <person name="Kellner H."/>
            <person name="Castanera R."/>
            <person name="Alfaro M."/>
            <person name="Ramirez L."/>
            <person name="Pisabarro A.G."/>
            <person name="Kuo A."/>
            <person name="Tritt A."/>
            <person name="Lipzen A."/>
            <person name="He G."/>
            <person name="Yan M."/>
            <person name="Ng V."/>
            <person name="Cullen D."/>
            <person name="Martin F."/>
            <person name="Rosso M.-N."/>
            <person name="Henrissat B."/>
            <person name="Hibbett D."/>
            <person name="Martinez A.T."/>
            <person name="Grigoriev I.V."/>
        </authorList>
    </citation>
    <scope>NUCLEOTIDE SEQUENCE</scope>
    <source>
        <strain evidence="2">MF-IS2</strain>
    </source>
</reference>
<evidence type="ECO:0008006" key="4">
    <source>
        <dbReference type="Google" id="ProtNLM"/>
    </source>
</evidence>
<feature type="compositionally biased region" description="Polar residues" evidence="1">
    <location>
        <begin position="264"/>
        <end position="286"/>
    </location>
</feature>
<gene>
    <name evidence="2" type="ORF">P691DRAFT_796962</name>
</gene>
<evidence type="ECO:0000313" key="3">
    <source>
        <dbReference type="Proteomes" id="UP000807342"/>
    </source>
</evidence>
<sequence>MTHTIAIIKNHVLCHRFDIEPRIQEASFEIMKERQMEFDELFGPVWVYFIERKWSVEVWNTLMGSSNTQTTKIQTEIKANCYESEAGEYAASANASNISESNRSGGKLTFKACAIPAMKSQPDIISRMSHAAALLSPSKPRTPLTKERLAQTFANVPGHKRTETIAVASTAPPAIAPHQAARSGRPGSVTPQLKKRSATDGAVSTTERAEKARNTFGGIPRHKRCKTMGAASMKPPTVTPRSNGGVTLVQRHLPPFRGQPAPLTASTPTRRASSALGVSTPSSTTLDSDADHQAQPQPPPCPSSTILPPVITPRTNKSAGLRAAKMEAEAAAAAKKKK</sequence>
<accession>A0A9P5X5R6</accession>
<dbReference type="AlphaFoldDB" id="A0A9P5X5R6"/>
<dbReference type="EMBL" id="MU151426">
    <property type="protein sequence ID" value="KAF9443877.1"/>
    <property type="molecule type" value="Genomic_DNA"/>
</dbReference>
<dbReference type="Proteomes" id="UP000807342">
    <property type="component" value="Unassembled WGS sequence"/>
</dbReference>
<protein>
    <recommendedName>
        <fullName evidence="4">Nucleoside diphosphate kinase</fullName>
    </recommendedName>
</protein>
<keyword evidence="3" id="KW-1185">Reference proteome</keyword>
<evidence type="ECO:0000256" key="1">
    <source>
        <dbReference type="SAM" id="MobiDB-lite"/>
    </source>
</evidence>
<feature type="region of interest" description="Disordered" evidence="1">
    <location>
        <begin position="252"/>
        <end position="324"/>
    </location>
</feature>
<organism evidence="2 3">
    <name type="scientific">Macrolepiota fuliginosa MF-IS2</name>
    <dbReference type="NCBI Taxonomy" id="1400762"/>
    <lineage>
        <taxon>Eukaryota</taxon>
        <taxon>Fungi</taxon>
        <taxon>Dikarya</taxon>
        <taxon>Basidiomycota</taxon>
        <taxon>Agaricomycotina</taxon>
        <taxon>Agaricomycetes</taxon>
        <taxon>Agaricomycetidae</taxon>
        <taxon>Agaricales</taxon>
        <taxon>Agaricineae</taxon>
        <taxon>Agaricaceae</taxon>
        <taxon>Macrolepiota</taxon>
    </lineage>
</organism>
<proteinExistence type="predicted"/>